<dbReference type="Pfam" id="PF01844">
    <property type="entry name" value="HNH"/>
    <property type="match status" value="1"/>
</dbReference>
<proteinExistence type="inferred from homology"/>
<dbReference type="Gene3D" id="1.10.30.50">
    <property type="match status" value="1"/>
</dbReference>
<dbReference type="Pfam" id="PF00078">
    <property type="entry name" value="RVT_1"/>
    <property type="match status" value="1"/>
</dbReference>
<dbReference type="AlphaFoldDB" id="A0A6P1V5T6"/>
<dbReference type="InterPro" id="IPR030931">
    <property type="entry name" value="Group_II_RT_mat"/>
</dbReference>
<evidence type="ECO:0000313" key="4">
    <source>
        <dbReference type="Proteomes" id="UP000464389"/>
    </source>
</evidence>
<dbReference type="CDD" id="cd01651">
    <property type="entry name" value="RT_G2_intron"/>
    <property type="match status" value="1"/>
</dbReference>
<dbReference type="NCBIfam" id="TIGR04416">
    <property type="entry name" value="group_II_RT_mat"/>
    <property type="match status" value="1"/>
</dbReference>
<comment type="similarity">
    <text evidence="1">Belongs to the bacterial reverse transcriptase family.</text>
</comment>
<dbReference type="PROSITE" id="PS50878">
    <property type="entry name" value="RT_POL"/>
    <property type="match status" value="1"/>
</dbReference>
<gene>
    <name evidence="3" type="primary">ltrA</name>
    <name evidence="3" type="ORF">GW952_31170</name>
</gene>
<dbReference type="Pfam" id="PF08388">
    <property type="entry name" value="GIIM"/>
    <property type="match status" value="1"/>
</dbReference>
<name>A0A6P1V5T6_9ENTR</name>
<organism evidence="3 4">
    <name type="scientific">Klebsiella michiganensis</name>
    <dbReference type="NCBI Taxonomy" id="1134687"/>
    <lineage>
        <taxon>Bacteria</taxon>
        <taxon>Pseudomonadati</taxon>
        <taxon>Pseudomonadota</taxon>
        <taxon>Gammaproteobacteria</taxon>
        <taxon>Enterobacterales</taxon>
        <taxon>Enterobacteriaceae</taxon>
        <taxon>Klebsiella/Raoultella group</taxon>
        <taxon>Klebsiella</taxon>
    </lineage>
</organism>
<dbReference type="GO" id="GO:0004519">
    <property type="term" value="F:endonuclease activity"/>
    <property type="evidence" value="ECO:0007669"/>
    <property type="project" value="InterPro"/>
</dbReference>
<dbReference type="CDD" id="cd00085">
    <property type="entry name" value="HNHc"/>
    <property type="match status" value="1"/>
</dbReference>
<dbReference type="EC" id="2.7.7.49" evidence="3"/>
<sequence>MATQKTTCAGAPSHEPVTWHSIEWAKCYREVRKLQARIVKATRERKHGKVKALQWILTHSFSGKALAIRRVTGNQGKKTAGVDGILWSTPAAKSQALLTLKRRGYTPQPLRRIYIPKSNGKKRPLGIPTIRDRAMQAFYLLALEPVSESRADRRSFGFRPARSTADAVEQCFVQLSRGTSAKWILEGDIKGCFDNISHDWLLKNTPVDREILGKWLRAGFIQDGELFPTEAGTPQGGIISPTLANLVLDGLEGRLEQAFGKIRSVGGIRINRRVNFVRYADDFIITGRTKEQLEHEVLPLVRVFMQERGLELSEEKTRITHIDDGFDFLGQNIRKYGGKLLIKPSKASVRAILAKVRKMIKGNGTMDHGTMIGRLNPVIRGWASYHQHIVAKATYVYVDHEIWRTLWQWCKRRHPQKSSCWIKKRYFHSVGNRHRVFAAVVGKSDDGKPLLKTLRLMASTPVTRHRLVKLEANPLDPAWETYFEERESIKMQNSLKGRKKLINIWLEQKRRCPVCQELLSQASGWHLHSIIPHSRGGNKSSTNLIMVHPACHNLIHTSEVTVEKPARSGGL</sequence>
<dbReference type="Pfam" id="PF13655">
    <property type="entry name" value="RVT_N"/>
    <property type="match status" value="1"/>
</dbReference>
<accession>A0A6P1V5T6</accession>
<evidence type="ECO:0000259" key="2">
    <source>
        <dbReference type="PROSITE" id="PS50878"/>
    </source>
</evidence>
<dbReference type="InterPro" id="IPR002711">
    <property type="entry name" value="HNH"/>
</dbReference>
<protein>
    <submittedName>
        <fullName evidence="3">Group II intron reverse transcriptase/maturase</fullName>
        <ecNumber evidence="3">2.7.7.49</ecNumber>
    </submittedName>
</protein>
<dbReference type="GO" id="GO:0003676">
    <property type="term" value="F:nucleic acid binding"/>
    <property type="evidence" value="ECO:0007669"/>
    <property type="project" value="InterPro"/>
</dbReference>
<reference evidence="3 4" key="1">
    <citation type="submission" date="2020-01" db="EMBL/GenBank/DDBJ databases">
        <title>Bactrocera dorsalis gut bacteria genome.</title>
        <authorList>
            <person name="Zhang H."/>
            <person name="Cai Z."/>
        </authorList>
    </citation>
    <scope>NUCLEOTIDE SEQUENCE [LARGE SCALE GENOMIC DNA]</scope>
    <source>
        <strain evidence="3 4">BD177</strain>
        <plasmid evidence="3 4">unnamed2</plasmid>
    </source>
</reference>
<keyword evidence="3" id="KW-0548">Nucleotidyltransferase</keyword>
<dbReference type="PANTHER" id="PTHR34047:SF8">
    <property type="entry name" value="PROTEIN YKFC"/>
    <property type="match status" value="1"/>
</dbReference>
<feature type="domain" description="Reverse transcriptase" evidence="2">
    <location>
        <begin position="94"/>
        <end position="333"/>
    </location>
</feature>
<dbReference type="GO" id="GO:0003964">
    <property type="term" value="F:RNA-directed DNA polymerase activity"/>
    <property type="evidence" value="ECO:0007669"/>
    <property type="project" value="UniProtKB-KW"/>
</dbReference>
<dbReference type="RefSeq" id="WP_162122847.1">
    <property type="nucleotide sequence ID" value="NZ_CP048110.1"/>
</dbReference>
<dbReference type="InterPro" id="IPR051083">
    <property type="entry name" value="GrpII_Intron_Splice-Mob/Def"/>
</dbReference>
<dbReference type="InterPro" id="IPR013597">
    <property type="entry name" value="Mat_intron_G2"/>
</dbReference>
<dbReference type="InterPro" id="IPR043502">
    <property type="entry name" value="DNA/RNA_pol_sf"/>
</dbReference>
<dbReference type="EMBL" id="CP048110">
    <property type="protein sequence ID" value="QHS50073.1"/>
    <property type="molecule type" value="Genomic_DNA"/>
</dbReference>
<keyword evidence="3" id="KW-0695">RNA-directed DNA polymerase</keyword>
<dbReference type="Proteomes" id="UP000464389">
    <property type="component" value="Plasmid unnamed2"/>
</dbReference>
<keyword evidence="3" id="KW-0614">Plasmid</keyword>
<geneLocation type="plasmid" evidence="3">
    <name>unnamed2</name>
</geneLocation>
<dbReference type="GO" id="GO:0008270">
    <property type="term" value="F:zinc ion binding"/>
    <property type="evidence" value="ECO:0007669"/>
    <property type="project" value="InterPro"/>
</dbReference>
<dbReference type="InterPro" id="IPR003615">
    <property type="entry name" value="HNH_nuc"/>
</dbReference>
<evidence type="ECO:0000256" key="1">
    <source>
        <dbReference type="ARBA" id="ARBA00034120"/>
    </source>
</evidence>
<dbReference type="SUPFAM" id="SSF56672">
    <property type="entry name" value="DNA/RNA polymerases"/>
    <property type="match status" value="1"/>
</dbReference>
<dbReference type="InterPro" id="IPR000477">
    <property type="entry name" value="RT_dom"/>
</dbReference>
<dbReference type="InterPro" id="IPR025960">
    <property type="entry name" value="RVT_N"/>
</dbReference>
<evidence type="ECO:0000313" key="3">
    <source>
        <dbReference type="EMBL" id="QHS50073.1"/>
    </source>
</evidence>
<keyword evidence="3" id="KW-0808">Transferase</keyword>
<dbReference type="SMART" id="SM00507">
    <property type="entry name" value="HNHc"/>
    <property type="match status" value="1"/>
</dbReference>
<dbReference type="PANTHER" id="PTHR34047">
    <property type="entry name" value="NUCLEAR INTRON MATURASE 1, MITOCHONDRIAL-RELATED"/>
    <property type="match status" value="1"/>
</dbReference>